<comment type="caution">
    <text evidence="4">The sequence shown here is derived from an EMBL/GenBank/DDBJ whole genome shotgun (WGS) entry which is preliminary data.</text>
</comment>
<feature type="domain" description="CAAX prenyl protease 2/Lysostaphin resistance protein A-like" evidence="3">
    <location>
        <begin position="151"/>
        <end position="266"/>
    </location>
</feature>
<reference evidence="4 5" key="1">
    <citation type="submission" date="2019-01" db="EMBL/GenBank/DDBJ databases">
        <title>Agromyces.</title>
        <authorList>
            <person name="Li J."/>
        </authorList>
    </citation>
    <scope>NUCLEOTIDE SEQUENCE [LARGE SCALE GENOMIC DNA]</scope>
    <source>
        <strain evidence="4 5">DSM 15934</strain>
    </source>
</reference>
<feature type="compositionally biased region" description="Polar residues" evidence="1">
    <location>
        <begin position="1"/>
        <end position="11"/>
    </location>
</feature>
<accession>A0A4Q2L2A4</accession>
<keyword evidence="2" id="KW-0812">Transmembrane</keyword>
<dbReference type="EMBL" id="SDPN01000006">
    <property type="protein sequence ID" value="RXZ72234.1"/>
    <property type="molecule type" value="Genomic_DNA"/>
</dbReference>
<feature type="transmembrane region" description="Helical" evidence="2">
    <location>
        <begin position="150"/>
        <end position="170"/>
    </location>
</feature>
<dbReference type="GO" id="GO:0004175">
    <property type="term" value="F:endopeptidase activity"/>
    <property type="evidence" value="ECO:0007669"/>
    <property type="project" value="UniProtKB-ARBA"/>
</dbReference>
<keyword evidence="2" id="KW-1133">Transmembrane helix</keyword>
<feature type="region of interest" description="Disordered" evidence="1">
    <location>
        <begin position="1"/>
        <end position="31"/>
    </location>
</feature>
<dbReference type="GO" id="GO:0008237">
    <property type="term" value="F:metallopeptidase activity"/>
    <property type="evidence" value="ECO:0007669"/>
    <property type="project" value="UniProtKB-KW"/>
</dbReference>
<keyword evidence="2" id="KW-0472">Membrane</keyword>
<protein>
    <submittedName>
        <fullName evidence="4">CPBP family intramembrane metalloprotease</fullName>
    </submittedName>
</protein>
<evidence type="ECO:0000256" key="1">
    <source>
        <dbReference type="SAM" id="MobiDB-lite"/>
    </source>
</evidence>
<organism evidence="4 5">
    <name type="scientific">Agromyces albus</name>
    <dbReference type="NCBI Taxonomy" id="205332"/>
    <lineage>
        <taxon>Bacteria</taxon>
        <taxon>Bacillati</taxon>
        <taxon>Actinomycetota</taxon>
        <taxon>Actinomycetes</taxon>
        <taxon>Micrococcales</taxon>
        <taxon>Microbacteriaceae</taxon>
        <taxon>Agromyces</taxon>
    </lineage>
</organism>
<feature type="transmembrane region" description="Helical" evidence="2">
    <location>
        <begin position="71"/>
        <end position="91"/>
    </location>
</feature>
<dbReference type="InterPro" id="IPR003675">
    <property type="entry name" value="Rce1/LyrA-like_dom"/>
</dbReference>
<keyword evidence="4" id="KW-0378">Hydrolase</keyword>
<dbReference type="GO" id="GO:0006508">
    <property type="term" value="P:proteolysis"/>
    <property type="evidence" value="ECO:0007669"/>
    <property type="project" value="UniProtKB-KW"/>
</dbReference>
<feature type="transmembrane region" description="Helical" evidence="2">
    <location>
        <begin position="41"/>
        <end position="59"/>
    </location>
</feature>
<sequence>MSSPESNTLSPVTKDAPEADGLSTSQDVPGHSAPKWGVADAATGTVLSILCVLGWTALVRTVIIDPALQVLGAYLAVWVPLLGAVLVASFVRGRRSLTLDFGLRFTWLDLCWGVGLGLLARAAVSGIELATSGRVAGFGVRLELPTGFELWFGLLLAPIVLGPLVEELFFRGLVLRAVERGAGGGDRGDGGDRRSRVAGASVAAASVAVLTSALVFALLHMTQATTGAEAWRLGAGSLVFGLAAGVATVLTGRLGAAIIGHMVFNGVLIAAVLSA</sequence>
<dbReference type="AlphaFoldDB" id="A0A4Q2L2A4"/>
<dbReference type="GO" id="GO:0080120">
    <property type="term" value="P:CAAX-box protein maturation"/>
    <property type="evidence" value="ECO:0007669"/>
    <property type="project" value="UniProtKB-ARBA"/>
</dbReference>
<feature type="transmembrane region" description="Helical" evidence="2">
    <location>
        <begin position="197"/>
        <end position="219"/>
    </location>
</feature>
<dbReference type="Proteomes" id="UP000293865">
    <property type="component" value="Unassembled WGS sequence"/>
</dbReference>
<evidence type="ECO:0000256" key="2">
    <source>
        <dbReference type="SAM" id="Phobius"/>
    </source>
</evidence>
<feature type="transmembrane region" description="Helical" evidence="2">
    <location>
        <begin position="231"/>
        <end position="250"/>
    </location>
</feature>
<keyword evidence="4" id="KW-0482">Metalloprotease</keyword>
<proteinExistence type="predicted"/>
<evidence type="ECO:0000313" key="4">
    <source>
        <dbReference type="EMBL" id="RXZ72234.1"/>
    </source>
</evidence>
<dbReference type="OrthoDB" id="254800at2"/>
<evidence type="ECO:0000259" key="3">
    <source>
        <dbReference type="Pfam" id="PF02517"/>
    </source>
</evidence>
<keyword evidence="4" id="KW-0645">Protease</keyword>
<keyword evidence="5" id="KW-1185">Reference proteome</keyword>
<name>A0A4Q2L2A4_9MICO</name>
<gene>
    <name evidence="4" type="ORF">ESP51_04950</name>
</gene>
<evidence type="ECO:0000313" key="5">
    <source>
        <dbReference type="Proteomes" id="UP000293865"/>
    </source>
</evidence>
<dbReference type="Pfam" id="PF02517">
    <property type="entry name" value="Rce1-like"/>
    <property type="match status" value="1"/>
</dbReference>